<dbReference type="InterPro" id="IPR036374">
    <property type="entry name" value="OxRdtase_Mopterin-bd_sf"/>
</dbReference>
<keyword evidence="3" id="KW-1185">Reference proteome</keyword>
<sequence length="161" mass="18195">MRIVWFCLCCWSALAWGLPAPRGEVVLTMEGALHARNHGALAELDLPMLMALPQHEIRTRTPWYDDAHVFRGPRLGDLLALVKAQGTQLVVHALNDYSVTIPIEALITQGAILAHSKDGHRLTVREKGPFFVVFPFDQNPALQTKLYYGWSAWQIDRIRVE</sequence>
<dbReference type="AlphaFoldDB" id="A0A5J6WWP1"/>
<dbReference type="Gene3D" id="3.90.420.10">
    <property type="entry name" value="Oxidoreductase, molybdopterin-binding domain"/>
    <property type="match status" value="1"/>
</dbReference>
<feature type="signal peptide" evidence="1">
    <location>
        <begin position="1"/>
        <end position="17"/>
    </location>
</feature>
<protein>
    <submittedName>
        <fullName evidence="2">Molybdopterin-binding protein</fullName>
    </submittedName>
</protein>
<dbReference type="RefSeq" id="WP_193003670.1">
    <property type="nucleotide sequence ID" value="NZ_CP040449.1"/>
</dbReference>
<accession>A0A5J6WWP1</accession>
<dbReference type="KEGG" id="asim:FE240_05315"/>
<name>A0A5J6WWP1_9GAMM</name>
<gene>
    <name evidence="2" type="ORF">FE240_05315</name>
</gene>
<evidence type="ECO:0000313" key="2">
    <source>
        <dbReference type="EMBL" id="QFI54163.1"/>
    </source>
</evidence>
<keyword evidence="1" id="KW-0732">Signal</keyword>
<feature type="chain" id="PRO_5023846341" evidence="1">
    <location>
        <begin position="18"/>
        <end position="161"/>
    </location>
</feature>
<reference evidence="2 3" key="1">
    <citation type="submission" date="2019-05" db="EMBL/GenBank/DDBJ databases">
        <title>OXA-830, a novel chromosomally encoded expanded-spectrum class D beta-lactamase in Aeromonas simiae.</title>
        <authorList>
            <person name="Zhou W."/>
            <person name="Chen Q."/>
        </authorList>
    </citation>
    <scope>NUCLEOTIDE SEQUENCE [LARGE SCALE GENOMIC DNA]</scope>
    <source>
        <strain evidence="2 3">A6</strain>
    </source>
</reference>
<evidence type="ECO:0000313" key="3">
    <source>
        <dbReference type="Proteomes" id="UP000594034"/>
    </source>
</evidence>
<evidence type="ECO:0000256" key="1">
    <source>
        <dbReference type="SAM" id="SignalP"/>
    </source>
</evidence>
<dbReference type="SUPFAM" id="SSF56524">
    <property type="entry name" value="Oxidoreductase molybdopterin-binding domain"/>
    <property type="match status" value="1"/>
</dbReference>
<dbReference type="Proteomes" id="UP000594034">
    <property type="component" value="Chromosome"/>
</dbReference>
<organism evidence="2 3">
    <name type="scientific">Aeromonas simiae</name>
    <dbReference type="NCBI Taxonomy" id="218936"/>
    <lineage>
        <taxon>Bacteria</taxon>
        <taxon>Pseudomonadati</taxon>
        <taxon>Pseudomonadota</taxon>
        <taxon>Gammaproteobacteria</taxon>
        <taxon>Aeromonadales</taxon>
        <taxon>Aeromonadaceae</taxon>
        <taxon>Aeromonas</taxon>
    </lineage>
</organism>
<dbReference type="EMBL" id="CP040449">
    <property type="protein sequence ID" value="QFI54163.1"/>
    <property type="molecule type" value="Genomic_DNA"/>
</dbReference>
<proteinExistence type="predicted"/>